<evidence type="ECO:0000256" key="1">
    <source>
        <dbReference type="ARBA" id="ARBA00004447"/>
    </source>
</evidence>
<keyword evidence="6" id="KW-1133">Transmembrane helix</keyword>
<protein>
    <recommendedName>
        <fullName evidence="9">Hexosyltransferase</fullName>
        <ecNumber evidence="9">2.4.1.-</ecNumber>
    </recommendedName>
</protein>
<keyword evidence="3 9" id="KW-0808">Transferase</keyword>
<comment type="similarity">
    <text evidence="2 9">Belongs to the chondroitin N-acetylgalactosaminyltransferase family.</text>
</comment>
<evidence type="ECO:0000256" key="5">
    <source>
        <dbReference type="ARBA" id="ARBA00022968"/>
    </source>
</evidence>
<evidence type="ECO:0000256" key="6">
    <source>
        <dbReference type="ARBA" id="ARBA00022989"/>
    </source>
</evidence>
<dbReference type="InterPro" id="IPR051227">
    <property type="entry name" value="CS_glycosyltransferase"/>
</dbReference>
<organism evidence="11 12">
    <name type="scientific">Oopsacas minuta</name>
    <dbReference type="NCBI Taxonomy" id="111878"/>
    <lineage>
        <taxon>Eukaryota</taxon>
        <taxon>Metazoa</taxon>
        <taxon>Porifera</taxon>
        <taxon>Hexactinellida</taxon>
        <taxon>Hexasterophora</taxon>
        <taxon>Lyssacinosida</taxon>
        <taxon>Leucopsacidae</taxon>
        <taxon>Oopsacas</taxon>
    </lineage>
</organism>
<feature type="domain" description="PA14" evidence="10">
    <location>
        <begin position="34"/>
        <end position="178"/>
    </location>
</feature>
<evidence type="ECO:0000256" key="7">
    <source>
        <dbReference type="ARBA" id="ARBA00023034"/>
    </source>
</evidence>
<dbReference type="AlphaFoldDB" id="A0AAV7K464"/>
<sequence length="583" mass="67581">MIVRISNAYQFPSNFTNPDALYSNDMNNELFANLKRGSLNVYIWMDMFTGSIDFLKSKLEYPYNPWKKYFTTSLNKIQATERTGGRIFGYILTREYGNYSFEVKYIGSIELWISPDTLPSNAVKCKSTIIEEVRYFYAYLKSEMKQYIEFIYASKKAGEIEVRWERQSTDYKYIDSDCLFPFVNDTVRIVPETYNPLPLPLHTPSSWMINQLHPFEERNTLFSIPPIDFSQFGTSSVFASCSYKPAIPDEYTSLKLISSYPAKTLYYITSTRADQIVFDAVIGKELKENILGLFIESISGAYPAVHLSRLMNMGRLHDDDNGDLYLIEVMVTLALNSSKEYLLSHYVVLGHKDYPQSQFCHPTNMKIRRDTFVHILVTHRNLPRMLREFVQNMEQIYDETGDENFGVIIVNYVIPQFNVTTLLRQSRLKHWTVIDIVGPWTKAGAINLGIDSVKSSDDIIYTTDLFVYNPSHILDDIRKHTFQGYSGFAPIIFYMFPNFKQGTPSQTEGFYSTNGYGLFSLYKSDWIILGGMDSTKFQNKWGSEDTDLAKRVLRTGYWIFRMVAQDSYHQPHSSSSLWDEDPR</sequence>
<dbReference type="Pfam" id="PF05679">
    <property type="entry name" value="CHGN"/>
    <property type="match status" value="1"/>
</dbReference>
<keyword evidence="7 9" id="KW-0333">Golgi apparatus</keyword>
<dbReference type="Proteomes" id="UP001165289">
    <property type="component" value="Unassembled WGS sequence"/>
</dbReference>
<evidence type="ECO:0000313" key="11">
    <source>
        <dbReference type="EMBL" id="KAI6655956.1"/>
    </source>
</evidence>
<keyword evidence="4" id="KW-0812">Transmembrane</keyword>
<dbReference type="InterPro" id="IPR029044">
    <property type="entry name" value="Nucleotide-diphossugar_trans"/>
</dbReference>
<keyword evidence="8" id="KW-0472">Membrane</keyword>
<evidence type="ECO:0000256" key="2">
    <source>
        <dbReference type="ARBA" id="ARBA00009239"/>
    </source>
</evidence>
<evidence type="ECO:0000259" key="10">
    <source>
        <dbReference type="PROSITE" id="PS51820"/>
    </source>
</evidence>
<evidence type="ECO:0000313" key="12">
    <source>
        <dbReference type="Proteomes" id="UP001165289"/>
    </source>
</evidence>
<evidence type="ECO:0000256" key="8">
    <source>
        <dbReference type="ARBA" id="ARBA00023136"/>
    </source>
</evidence>
<accession>A0AAV7K464</accession>
<dbReference type="GO" id="GO:0008376">
    <property type="term" value="F:acetylgalactosaminyltransferase activity"/>
    <property type="evidence" value="ECO:0007669"/>
    <property type="project" value="InterPro"/>
</dbReference>
<dbReference type="EMBL" id="JAKMXF010000166">
    <property type="protein sequence ID" value="KAI6655956.1"/>
    <property type="molecule type" value="Genomic_DNA"/>
</dbReference>
<dbReference type="GO" id="GO:0032580">
    <property type="term" value="C:Golgi cisterna membrane"/>
    <property type="evidence" value="ECO:0007669"/>
    <property type="project" value="UniProtKB-SubCell"/>
</dbReference>
<dbReference type="SUPFAM" id="SSF53448">
    <property type="entry name" value="Nucleotide-diphospho-sugar transferases"/>
    <property type="match status" value="1"/>
</dbReference>
<dbReference type="PANTHER" id="PTHR12369:SF5">
    <property type="entry name" value="HEXOSYLTRANSFERASE"/>
    <property type="match status" value="1"/>
</dbReference>
<dbReference type="Gene3D" id="3.90.550.10">
    <property type="entry name" value="Spore Coat Polysaccharide Biosynthesis Protein SpsA, Chain A"/>
    <property type="match status" value="1"/>
</dbReference>
<evidence type="ECO:0000256" key="9">
    <source>
        <dbReference type="RuleBase" id="RU364016"/>
    </source>
</evidence>
<dbReference type="PROSITE" id="PS51820">
    <property type="entry name" value="PA14"/>
    <property type="match status" value="1"/>
</dbReference>
<comment type="subcellular location">
    <subcellularLocation>
        <location evidence="1 9">Golgi apparatus</location>
        <location evidence="1 9">Golgi stack membrane</location>
        <topology evidence="1 9">Single-pass type II membrane protein</topology>
    </subcellularLocation>
</comment>
<keyword evidence="5 9" id="KW-0735">Signal-anchor</keyword>
<dbReference type="PANTHER" id="PTHR12369">
    <property type="entry name" value="CHONDROITIN SYNTHASE"/>
    <property type="match status" value="1"/>
</dbReference>
<gene>
    <name evidence="11" type="ORF">LOD99_1690</name>
</gene>
<comment type="caution">
    <text evidence="11">The sequence shown here is derived from an EMBL/GenBank/DDBJ whole genome shotgun (WGS) entry which is preliminary data.</text>
</comment>
<name>A0AAV7K464_9METZ</name>
<dbReference type="EC" id="2.4.1.-" evidence="9"/>
<keyword evidence="12" id="KW-1185">Reference proteome</keyword>
<reference evidence="11 12" key="1">
    <citation type="journal article" date="2023" name="BMC Biol.">
        <title>The compact genome of the sponge Oopsacas minuta (Hexactinellida) is lacking key metazoan core genes.</title>
        <authorList>
            <person name="Santini S."/>
            <person name="Schenkelaars Q."/>
            <person name="Jourda C."/>
            <person name="Duchesne M."/>
            <person name="Belahbib H."/>
            <person name="Rocher C."/>
            <person name="Selva M."/>
            <person name="Riesgo A."/>
            <person name="Vervoort M."/>
            <person name="Leys S.P."/>
            <person name="Kodjabachian L."/>
            <person name="Le Bivic A."/>
            <person name="Borchiellini C."/>
            <person name="Claverie J.M."/>
            <person name="Renard E."/>
        </authorList>
    </citation>
    <scope>NUCLEOTIDE SEQUENCE [LARGE SCALE GENOMIC DNA]</scope>
    <source>
        <strain evidence="11">SPO-2</strain>
    </source>
</reference>
<dbReference type="InterPro" id="IPR037524">
    <property type="entry name" value="PA14/GLEYA"/>
</dbReference>
<evidence type="ECO:0000256" key="3">
    <source>
        <dbReference type="ARBA" id="ARBA00022679"/>
    </source>
</evidence>
<evidence type="ECO:0000256" key="4">
    <source>
        <dbReference type="ARBA" id="ARBA00022692"/>
    </source>
</evidence>
<dbReference type="InterPro" id="IPR008428">
    <property type="entry name" value="Chond_GalNAc"/>
</dbReference>
<proteinExistence type="inferred from homology"/>